<evidence type="ECO:0008006" key="7">
    <source>
        <dbReference type="Google" id="ProtNLM"/>
    </source>
</evidence>
<feature type="compositionally biased region" description="Polar residues" evidence="4">
    <location>
        <begin position="437"/>
        <end position="446"/>
    </location>
</feature>
<dbReference type="PROSITE" id="PS00086">
    <property type="entry name" value="CYTOCHROME_P450"/>
    <property type="match status" value="1"/>
</dbReference>
<dbReference type="GO" id="GO:0016132">
    <property type="term" value="P:brassinosteroid biosynthetic process"/>
    <property type="evidence" value="ECO:0007669"/>
    <property type="project" value="TreeGrafter"/>
</dbReference>
<dbReference type="OrthoDB" id="1470350at2759"/>
<dbReference type="GO" id="GO:0020037">
    <property type="term" value="F:heme binding"/>
    <property type="evidence" value="ECO:0007669"/>
    <property type="project" value="InterPro"/>
</dbReference>
<feature type="region of interest" description="Disordered" evidence="4">
    <location>
        <begin position="434"/>
        <end position="483"/>
    </location>
</feature>
<dbReference type="SUPFAM" id="SSF48264">
    <property type="entry name" value="Cytochrome P450"/>
    <property type="match status" value="1"/>
</dbReference>
<evidence type="ECO:0000256" key="1">
    <source>
        <dbReference type="ARBA" id="ARBA00022723"/>
    </source>
</evidence>
<feature type="region of interest" description="Disordered" evidence="4">
    <location>
        <begin position="537"/>
        <end position="560"/>
    </location>
</feature>
<reference evidence="5 6" key="1">
    <citation type="submission" date="2020-04" db="EMBL/GenBank/DDBJ databases">
        <title>Plant Genome Project.</title>
        <authorList>
            <person name="Zhang R.-G."/>
        </authorList>
    </citation>
    <scope>NUCLEOTIDE SEQUENCE [LARGE SCALE GENOMIC DNA]</scope>
    <source>
        <strain evidence="5">YNK0</strain>
        <tissue evidence="5">Leaf</tissue>
    </source>
</reference>
<proteinExistence type="predicted"/>
<feature type="compositionally biased region" description="Basic and acidic residues" evidence="4">
    <location>
        <begin position="447"/>
        <end position="464"/>
    </location>
</feature>
<dbReference type="AlphaFoldDB" id="A0A835D213"/>
<dbReference type="PANTHER" id="PTHR24286:SF12">
    <property type="entry name" value="CYTOCHROME P450 FAMILY PROTEIN, EXPRESSED"/>
    <property type="match status" value="1"/>
</dbReference>
<evidence type="ECO:0000256" key="2">
    <source>
        <dbReference type="ARBA" id="ARBA00023004"/>
    </source>
</evidence>
<feature type="binding site" description="axial binding residue" evidence="3">
    <location>
        <position position="377"/>
    </location>
    <ligand>
        <name>heme</name>
        <dbReference type="ChEBI" id="CHEBI:30413"/>
    </ligand>
    <ligandPart>
        <name>Fe</name>
        <dbReference type="ChEBI" id="CHEBI:18248"/>
    </ligandPart>
</feature>
<dbReference type="EMBL" id="JABCRI010000023">
    <property type="protein sequence ID" value="KAF8378386.1"/>
    <property type="molecule type" value="Genomic_DNA"/>
</dbReference>
<gene>
    <name evidence="5" type="ORF">HHK36_029725</name>
</gene>
<evidence type="ECO:0000256" key="3">
    <source>
        <dbReference type="PIRSR" id="PIRSR602401-1"/>
    </source>
</evidence>
<dbReference type="Proteomes" id="UP000655225">
    <property type="component" value="Unassembled WGS sequence"/>
</dbReference>
<accession>A0A835D213</accession>
<evidence type="ECO:0000256" key="4">
    <source>
        <dbReference type="SAM" id="MobiDB-lite"/>
    </source>
</evidence>
<keyword evidence="1 3" id="KW-0479">Metal-binding</keyword>
<keyword evidence="6" id="KW-1185">Reference proteome</keyword>
<keyword evidence="2 3" id="KW-0408">Iron</keyword>
<name>A0A835D213_TETSI</name>
<comment type="caution">
    <text evidence="5">The sequence shown here is derived from an EMBL/GenBank/DDBJ whole genome shotgun (WGS) entry which is preliminary data.</text>
</comment>
<keyword evidence="3" id="KW-0349">Heme</keyword>
<dbReference type="GO" id="GO:0016125">
    <property type="term" value="P:sterol metabolic process"/>
    <property type="evidence" value="ECO:0007669"/>
    <property type="project" value="TreeGrafter"/>
</dbReference>
<dbReference type="InterPro" id="IPR002401">
    <property type="entry name" value="Cyt_P450_E_grp-I"/>
</dbReference>
<dbReference type="GO" id="GO:0004497">
    <property type="term" value="F:monooxygenase activity"/>
    <property type="evidence" value="ECO:0007669"/>
    <property type="project" value="InterPro"/>
</dbReference>
<dbReference type="GO" id="GO:0016705">
    <property type="term" value="F:oxidoreductase activity, acting on paired donors, with incorporation or reduction of molecular oxygen"/>
    <property type="evidence" value="ECO:0007669"/>
    <property type="project" value="InterPro"/>
</dbReference>
<protein>
    <recommendedName>
        <fullName evidence="7">Cytochrome P450</fullName>
    </recommendedName>
</protein>
<dbReference type="PRINTS" id="PR00385">
    <property type="entry name" value="P450"/>
</dbReference>
<dbReference type="InterPro" id="IPR017972">
    <property type="entry name" value="Cyt_P450_CS"/>
</dbReference>
<dbReference type="PRINTS" id="PR00463">
    <property type="entry name" value="EP450I"/>
</dbReference>
<dbReference type="Pfam" id="PF00067">
    <property type="entry name" value="p450"/>
    <property type="match status" value="1"/>
</dbReference>
<evidence type="ECO:0000313" key="5">
    <source>
        <dbReference type="EMBL" id="KAF8378386.1"/>
    </source>
</evidence>
<dbReference type="GO" id="GO:0005506">
    <property type="term" value="F:iron ion binding"/>
    <property type="evidence" value="ECO:0007669"/>
    <property type="project" value="InterPro"/>
</dbReference>
<organism evidence="5 6">
    <name type="scientific">Tetracentron sinense</name>
    <name type="common">Spur-leaf</name>
    <dbReference type="NCBI Taxonomy" id="13715"/>
    <lineage>
        <taxon>Eukaryota</taxon>
        <taxon>Viridiplantae</taxon>
        <taxon>Streptophyta</taxon>
        <taxon>Embryophyta</taxon>
        <taxon>Tracheophyta</taxon>
        <taxon>Spermatophyta</taxon>
        <taxon>Magnoliopsida</taxon>
        <taxon>Trochodendrales</taxon>
        <taxon>Trochodendraceae</taxon>
        <taxon>Tetracentron</taxon>
    </lineage>
</organism>
<sequence>MLTFLWYFKILRRPEDFIKSKQDRYGDGVGMYRTHLFGSPSIITCSPAINKLILKSDELFPISWPSGGELFGRNCLVTVHGEPHARLRSYVSKAINQPEPLKRIALLLQPHIVSSLRSWAEKGTVRTLDEVKKVTFTNIGKLFVSFEPGPVLDKLDHYFEGLLKGLRAQPLNFPGTAYHHALQCRKKLLEIFRTELEIRKHNGNGSEERNDLMNGLMHMKDEEGKQLGDDEVLDNIIGLIVGGYKSTSLALMWAIYYLAKFPDVLRKLREENMAVCKNKKADFINIENISQMKYTNKVVEETLRMANISPFFFRLVNKDFDYQGYRIPKNWTVIVWARNLHIDPKYFEDPMVFNPDRWNEPPKPGTFQVFGGGTRICAGNMLVRIQIAILLHHLAIGYKWELINPDAKITYLPHPAPEDRVQIAFMKEVKPALIPSTGKSSSQNEKVVQDLSDKIEPKKKENNSENKQVTSNKDEKPQNTLEVSKTMPVLRYVPCSKRKGGQSPFIGCTNTDLKALNGLTFPVTKLISSTISKPPLKGFVRPSQGPEIEHGSLPTERTEEGFDPNAYKLLAKAGYDYKDPPLLGKLSCETTGENVHGLNRTQQKLKGKGYAVKSFKDGVGYSPPPPVRISSRKANAQYITTQSVDEDCVPVAKTSVFDRISRPTSRVSVFKRLGTQVDTNTNGIITKSNDLRHSQRIRSSKKIKKDNKQADALANLASTLALPKQGSITVPVCQRRVITSILPEKVEGANSISVFEVEKEDWRDPLIAFLQHGKLPDDLKHRTEIRRRAPRSKCSVAAH</sequence>
<dbReference type="Gene3D" id="1.10.630.10">
    <property type="entry name" value="Cytochrome P450"/>
    <property type="match status" value="1"/>
</dbReference>
<dbReference type="GO" id="GO:0010268">
    <property type="term" value="P:brassinosteroid homeostasis"/>
    <property type="evidence" value="ECO:0007669"/>
    <property type="project" value="TreeGrafter"/>
</dbReference>
<evidence type="ECO:0000313" key="6">
    <source>
        <dbReference type="Proteomes" id="UP000655225"/>
    </source>
</evidence>
<comment type="cofactor">
    <cofactor evidence="3">
        <name>heme</name>
        <dbReference type="ChEBI" id="CHEBI:30413"/>
    </cofactor>
</comment>
<dbReference type="PANTHER" id="PTHR24286">
    <property type="entry name" value="CYTOCHROME P450 26"/>
    <property type="match status" value="1"/>
</dbReference>
<dbReference type="InterPro" id="IPR036396">
    <property type="entry name" value="Cyt_P450_sf"/>
</dbReference>
<dbReference type="InterPro" id="IPR001128">
    <property type="entry name" value="Cyt_P450"/>
</dbReference>